<dbReference type="RefSeq" id="WP_169363325.1">
    <property type="nucleotide sequence ID" value="NZ_JAAVJL010000001.1"/>
</dbReference>
<dbReference type="InterPro" id="IPR001387">
    <property type="entry name" value="Cro/C1-type_HTH"/>
</dbReference>
<proteinExistence type="predicted"/>
<organism evidence="3 4">
    <name type="scientific">Pseudanabaena yagii GIHE-NHR1</name>
    <dbReference type="NCBI Taxonomy" id="2722753"/>
    <lineage>
        <taxon>Bacteria</taxon>
        <taxon>Bacillati</taxon>
        <taxon>Cyanobacteriota</taxon>
        <taxon>Cyanophyceae</taxon>
        <taxon>Pseudanabaenales</taxon>
        <taxon>Pseudanabaenaceae</taxon>
        <taxon>Pseudanabaena</taxon>
        <taxon>Pseudanabaena yagii</taxon>
    </lineage>
</organism>
<dbReference type="InterPro" id="IPR010982">
    <property type="entry name" value="Lambda_DNA-bd_dom_sf"/>
</dbReference>
<protein>
    <submittedName>
        <fullName evidence="3">Helix-turn-helix transcriptional regulator</fullName>
    </submittedName>
</protein>
<reference evidence="3 4" key="1">
    <citation type="submission" date="2020-03" db="EMBL/GenBank/DDBJ databases">
        <title>Draft Genome Sequence of 2-Methylisoborneol Producing Pseudanabaena yagii Strain GIHE-NHR1 Isolated from North Han River in South Korea.</title>
        <authorList>
            <person name="Jeong J."/>
        </authorList>
    </citation>
    <scope>NUCLEOTIDE SEQUENCE [LARGE SCALE GENOMIC DNA]</scope>
    <source>
        <strain evidence="3 4">GIHE-NHR1</strain>
    </source>
</reference>
<dbReference type="Pfam" id="PF01381">
    <property type="entry name" value="HTH_3"/>
    <property type="match status" value="1"/>
</dbReference>
<name>A0ABX1LQL7_9CYAN</name>
<evidence type="ECO:0000313" key="4">
    <source>
        <dbReference type="Proteomes" id="UP000738376"/>
    </source>
</evidence>
<evidence type="ECO:0000256" key="1">
    <source>
        <dbReference type="ARBA" id="ARBA00023125"/>
    </source>
</evidence>
<dbReference type="EMBL" id="JAAVJL010000001">
    <property type="protein sequence ID" value="NMF58412.1"/>
    <property type="molecule type" value="Genomic_DNA"/>
</dbReference>
<accession>A0ABX1LQL7</accession>
<dbReference type="SMART" id="SM00530">
    <property type="entry name" value="HTH_XRE"/>
    <property type="match status" value="1"/>
</dbReference>
<evidence type="ECO:0000259" key="2">
    <source>
        <dbReference type="PROSITE" id="PS50943"/>
    </source>
</evidence>
<dbReference type="CDD" id="cd00093">
    <property type="entry name" value="HTH_XRE"/>
    <property type="match status" value="1"/>
</dbReference>
<dbReference type="PANTHER" id="PTHR46558:SF4">
    <property type="entry name" value="DNA-BIDING PHAGE PROTEIN"/>
    <property type="match status" value="1"/>
</dbReference>
<keyword evidence="1" id="KW-0238">DNA-binding</keyword>
<gene>
    <name evidence="3" type="ORF">HC246_10360</name>
</gene>
<keyword evidence="4" id="KW-1185">Reference proteome</keyword>
<dbReference type="SUPFAM" id="SSF47413">
    <property type="entry name" value="lambda repressor-like DNA-binding domains"/>
    <property type="match status" value="1"/>
</dbReference>
<evidence type="ECO:0000313" key="3">
    <source>
        <dbReference type="EMBL" id="NMF58412.1"/>
    </source>
</evidence>
<dbReference type="PROSITE" id="PS50943">
    <property type="entry name" value="HTH_CROC1"/>
    <property type="match status" value="1"/>
</dbReference>
<sequence>MEKLVSPLAMLRKIRGDITQEELAGALKVSANTVSRWELGKVTPKLELWQVKKLCKTLNITIDELPDSFAPQPINSSLEQTPN</sequence>
<dbReference type="PANTHER" id="PTHR46558">
    <property type="entry name" value="TRACRIPTIONAL REGULATORY PROTEIN-RELATED-RELATED"/>
    <property type="match status" value="1"/>
</dbReference>
<comment type="caution">
    <text evidence="3">The sequence shown here is derived from an EMBL/GenBank/DDBJ whole genome shotgun (WGS) entry which is preliminary data.</text>
</comment>
<dbReference type="Proteomes" id="UP000738376">
    <property type="component" value="Unassembled WGS sequence"/>
</dbReference>
<feature type="domain" description="HTH cro/C1-type" evidence="2">
    <location>
        <begin position="8"/>
        <end position="65"/>
    </location>
</feature>
<dbReference type="Gene3D" id="1.10.260.40">
    <property type="entry name" value="lambda repressor-like DNA-binding domains"/>
    <property type="match status" value="1"/>
</dbReference>